<protein>
    <recommendedName>
        <fullName evidence="7">Flagellar protein FliT</fullName>
    </recommendedName>
</protein>
<comment type="function">
    <text evidence="5">May act as an export chaperone for the filament capping protein FliD.</text>
</comment>
<keyword evidence="8" id="KW-0282">Flagellum</keyword>
<dbReference type="Pfam" id="PF05400">
    <property type="entry name" value="FliT"/>
    <property type="match status" value="1"/>
</dbReference>
<evidence type="ECO:0000256" key="7">
    <source>
        <dbReference type="ARBA" id="ARBA00093797"/>
    </source>
</evidence>
<evidence type="ECO:0000256" key="3">
    <source>
        <dbReference type="ARBA" id="ARBA00022795"/>
    </source>
</evidence>
<evidence type="ECO:0000256" key="6">
    <source>
        <dbReference type="ARBA" id="ARBA00093785"/>
    </source>
</evidence>
<evidence type="ECO:0000256" key="2">
    <source>
        <dbReference type="ARBA" id="ARBA00022490"/>
    </source>
</evidence>
<evidence type="ECO:0000313" key="8">
    <source>
        <dbReference type="EMBL" id="QOY27255.1"/>
    </source>
</evidence>
<keyword evidence="8" id="KW-0969">Cilium</keyword>
<name>A0A411AAU0_BACVE</name>
<evidence type="ECO:0000256" key="4">
    <source>
        <dbReference type="ARBA" id="ARBA00023186"/>
    </source>
</evidence>
<proteinExistence type="inferred from homology"/>
<comment type="subcellular location">
    <subcellularLocation>
        <location evidence="1">Cytoplasm</location>
        <location evidence="1">Cytosol</location>
    </subcellularLocation>
</comment>
<organism evidence="8 9">
    <name type="scientific">Bacillus velezensis</name>
    <dbReference type="NCBI Taxonomy" id="492670"/>
    <lineage>
        <taxon>Bacteria</taxon>
        <taxon>Bacillati</taxon>
        <taxon>Bacillota</taxon>
        <taxon>Bacilli</taxon>
        <taxon>Bacillales</taxon>
        <taxon>Bacillaceae</taxon>
        <taxon>Bacillus</taxon>
        <taxon>Bacillus amyloliquefaciens group</taxon>
    </lineage>
</organism>
<gene>
    <name evidence="8" type="primary">fliT</name>
    <name evidence="8" type="ORF">BACVE_002266</name>
</gene>
<dbReference type="InterPro" id="IPR008622">
    <property type="entry name" value="FliT"/>
</dbReference>
<comment type="similarity">
    <text evidence="6">Belongs to the bacillales FliT family.</text>
</comment>
<keyword evidence="2" id="KW-0963">Cytoplasm</keyword>
<dbReference type="RefSeq" id="WP_014419003.1">
    <property type="nucleotide sequence ID" value="NZ_AP024501.1"/>
</dbReference>
<evidence type="ECO:0000256" key="1">
    <source>
        <dbReference type="ARBA" id="ARBA00004514"/>
    </source>
</evidence>
<reference evidence="9" key="1">
    <citation type="submission" date="2020-10" db="EMBL/GenBank/DDBJ databases">
        <title>Complete genome sequence of Bacillus velezensis NST6.</title>
        <authorList>
            <person name="Choi J."/>
        </authorList>
    </citation>
    <scope>NUCLEOTIDE SEQUENCE [LARGE SCALE GENOMIC DNA]</scope>
    <source>
        <strain evidence="9">NST6</strain>
    </source>
</reference>
<keyword evidence="4" id="KW-0143">Chaperone</keyword>
<keyword evidence="8" id="KW-0966">Cell projection</keyword>
<dbReference type="Proteomes" id="UP000587477">
    <property type="component" value="Chromosome"/>
</dbReference>
<evidence type="ECO:0000313" key="9">
    <source>
        <dbReference type="Proteomes" id="UP000587477"/>
    </source>
</evidence>
<accession>A0A411AAU0</accession>
<evidence type="ECO:0000256" key="5">
    <source>
        <dbReference type="ARBA" id="ARBA00093765"/>
    </source>
</evidence>
<dbReference type="EMBL" id="CP063687">
    <property type="protein sequence ID" value="QOY27255.1"/>
    <property type="molecule type" value="Genomic_DNA"/>
</dbReference>
<dbReference type="AlphaFoldDB" id="A0A411AAU0"/>
<keyword evidence="3" id="KW-1005">Bacterial flagellum biogenesis</keyword>
<sequence length="114" mass="13271">MNSNVFALYNETKNMYAALKDAPESDSLISSVTAFTEKREEMLAGIKPPFSEEEKTLLQQVAAMDRLITGEVKRIQDGIRNEIKTLKKKRIYHNTYFNPYHQTTSDGRYYDKRK</sequence>